<evidence type="ECO:0000313" key="2">
    <source>
        <dbReference type="Proteomes" id="UP000199608"/>
    </source>
</evidence>
<protein>
    <recommendedName>
        <fullName evidence="3">LysM domain-containing protein</fullName>
    </recommendedName>
</protein>
<name>A0A1H2DW48_9BACT</name>
<sequence length="492" mass="56068">MKKRICFKIFFFTVLAFYAYGSIPFLSIAEAKGIKTSYKRYSIFKYKNADILCEPYIVKKNDWLYKIFRQKGEISEKDFPFFLIIFKEINPQISNIDTIEPGSHIRIPLKKVKKGDYDQSTPGNIDVPVIEFSTLPKYPDLSPFLMEHKIKKGETISNLVDKEFLKKGGIISEEGLKAFQLANPGIKDINIVYEGDDIFLPDPSIISQSWFRSLLSEKTMQQEPVKKKQPAKHFKLEACELTQLKRYCSLIDGTLLSRGKLYFPGKNDSNPFIDLASTPIIETQNGSKTLIISDKNANDELLKSVKTYWKNLKIKSISETIDTLGTLKNNRKTIQPQNITAEYQTIIKTLLDQAGHEYIPNEKIPFTLHNIHLEASFGRVVKKDASDLLINFGTVYGAALEVLEKKEFKIISITPKLTMLELIGNLFSHLGYSTWKNPSFFTGGSVESLNGLYADKKQDKLFIPVKPLSHNAVSYLKKEDIKILSPKNTDLF</sequence>
<keyword evidence="2" id="KW-1185">Reference proteome</keyword>
<dbReference type="Proteomes" id="UP000199608">
    <property type="component" value="Unassembled WGS sequence"/>
</dbReference>
<organism evidence="1 2">
    <name type="scientific">Desulfobacula phenolica</name>
    <dbReference type="NCBI Taxonomy" id="90732"/>
    <lineage>
        <taxon>Bacteria</taxon>
        <taxon>Pseudomonadati</taxon>
        <taxon>Thermodesulfobacteriota</taxon>
        <taxon>Desulfobacteria</taxon>
        <taxon>Desulfobacterales</taxon>
        <taxon>Desulfobacteraceae</taxon>
        <taxon>Desulfobacula</taxon>
    </lineage>
</organism>
<proteinExistence type="predicted"/>
<dbReference type="AlphaFoldDB" id="A0A1H2DW48"/>
<reference evidence="2" key="1">
    <citation type="submission" date="2016-10" db="EMBL/GenBank/DDBJ databases">
        <authorList>
            <person name="Varghese N."/>
            <person name="Submissions S."/>
        </authorList>
    </citation>
    <scope>NUCLEOTIDE SEQUENCE [LARGE SCALE GENOMIC DNA]</scope>
    <source>
        <strain evidence="2">DSM 3384</strain>
    </source>
</reference>
<gene>
    <name evidence="1" type="ORF">SAMN04487931_102261</name>
</gene>
<dbReference type="InterPro" id="IPR036779">
    <property type="entry name" value="LysM_dom_sf"/>
</dbReference>
<evidence type="ECO:0008006" key="3">
    <source>
        <dbReference type="Google" id="ProtNLM"/>
    </source>
</evidence>
<dbReference type="Gene3D" id="3.10.350.10">
    <property type="entry name" value="LysM domain"/>
    <property type="match status" value="1"/>
</dbReference>
<dbReference type="RefSeq" id="WP_092230581.1">
    <property type="nucleotide sequence ID" value="NZ_FNLL01000002.1"/>
</dbReference>
<evidence type="ECO:0000313" key="1">
    <source>
        <dbReference type="EMBL" id="SDT87097.1"/>
    </source>
</evidence>
<accession>A0A1H2DW48</accession>
<dbReference type="EMBL" id="FNLL01000002">
    <property type="protein sequence ID" value="SDT87097.1"/>
    <property type="molecule type" value="Genomic_DNA"/>
</dbReference>